<comment type="caution">
    <text evidence="2">The sequence shown here is derived from an EMBL/GenBank/DDBJ whole genome shotgun (WGS) entry which is preliminary data.</text>
</comment>
<evidence type="ECO:0000313" key="2">
    <source>
        <dbReference type="EMBL" id="PRT54025.1"/>
    </source>
</evidence>
<dbReference type="EMBL" id="NDIQ01000001">
    <property type="protein sequence ID" value="PRT54025.1"/>
    <property type="molecule type" value="Genomic_DNA"/>
</dbReference>
<evidence type="ECO:0000256" key="1">
    <source>
        <dbReference type="SAM" id="MobiDB-lite"/>
    </source>
</evidence>
<name>A0A2T0FGB5_9ASCO</name>
<dbReference type="Proteomes" id="UP000238350">
    <property type="component" value="Unassembled WGS sequence"/>
</dbReference>
<dbReference type="AlphaFoldDB" id="A0A2T0FGB5"/>
<organism evidence="2 3">
    <name type="scientific">Wickerhamiella sorbophila</name>
    <dbReference type="NCBI Taxonomy" id="45607"/>
    <lineage>
        <taxon>Eukaryota</taxon>
        <taxon>Fungi</taxon>
        <taxon>Dikarya</taxon>
        <taxon>Ascomycota</taxon>
        <taxon>Saccharomycotina</taxon>
        <taxon>Dipodascomycetes</taxon>
        <taxon>Dipodascales</taxon>
        <taxon>Trichomonascaceae</taxon>
        <taxon>Wickerhamiella</taxon>
    </lineage>
</organism>
<dbReference type="RefSeq" id="XP_024663971.1">
    <property type="nucleotide sequence ID" value="XM_024808203.1"/>
</dbReference>
<dbReference type="GeneID" id="36515394"/>
<gene>
    <name evidence="2" type="ORF">B9G98_01645</name>
</gene>
<accession>A0A2T0FGB5</accession>
<protein>
    <submittedName>
        <fullName evidence="2">Uncharacterized protein</fullName>
    </submittedName>
</protein>
<keyword evidence="3" id="KW-1185">Reference proteome</keyword>
<sequence>MLETLTHSPEHLPARPRSQDTITTEELPGYITEPEVQPFKPDNFTRFLQIDSALRTLDYGSFSTGKVVVSPKKVVPPGSLILDIVGTEQALVENGQFWKSNKTSVRRFVCSRVIIPFECPLEPNHRYKFPFSLQFPINYDSIECKNGLNHCTIPPTLGVGCEIELSPYGALIDYHIRAYFLGTTSVFCRRNLTFTPRRCLLFDLETFVDETGKSIDRVYSSHARLTNKSFRGSLLALVALHGRPFRHDADTKQGVMTFDFEFIPANDTITAAQFQDNFSTSFVIRKVIYAAPDGIGNKLCKTEKNTVKSYRVASGKVSTSFEWEGNLAHVSAAYEIEQPLLLRTPNFVSCHTAVSYEFDIVLKHKNMTATLTVPMIIHYPRPAPYYDSC</sequence>
<proteinExistence type="predicted"/>
<feature type="region of interest" description="Disordered" evidence="1">
    <location>
        <begin position="1"/>
        <end position="23"/>
    </location>
</feature>
<evidence type="ECO:0000313" key="3">
    <source>
        <dbReference type="Proteomes" id="UP000238350"/>
    </source>
</evidence>
<reference evidence="2 3" key="1">
    <citation type="submission" date="2017-04" db="EMBL/GenBank/DDBJ databases">
        <title>Genome sequencing of [Candida] sorbophila.</title>
        <authorList>
            <person name="Ahn J.O."/>
        </authorList>
    </citation>
    <scope>NUCLEOTIDE SEQUENCE [LARGE SCALE GENOMIC DNA]</scope>
    <source>
        <strain evidence="2 3">DS02</strain>
    </source>
</reference>